<dbReference type="RefSeq" id="WP_139373127.1">
    <property type="nucleotide sequence ID" value="NZ_FUYE01000004.1"/>
</dbReference>
<dbReference type="GO" id="GO:0005524">
    <property type="term" value="F:ATP binding"/>
    <property type="evidence" value="ECO:0007669"/>
    <property type="project" value="InterPro"/>
</dbReference>
<dbReference type="InterPro" id="IPR011703">
    <property type="entry name" value="ATPase_AAA-3"/>
</dbReference>
<reference evidence="3" key="1">
    <citation type="submission" date="2017-02" db="EMBL/GenBank/DDBJ databases">
        <authorList>
            <person name="Varghese N."/>
            <person name="Submissions S."/>
        </authorList>
    </citation>
    <scope>NUCLEOTIDE SEQUENCE [LARGE SCALE GENOMIC DNA]</scope>
    <source>
        <strain evidence="3">ATCC 700200</strain>
    </source>
</reference>
<sequence length="326" mass="36090">MSDFPKLFQDLKTELQKSIVGYDALLTDVLVAIFSGGHVLLEGVPGLGKTFLVRTLSQVIGLEPGRVQCTPDLMPADILGTHIVNENDQGRRMMFFEKGPVFKNLLLVDEINRATPKTQAALLEVMQERSVTTGGERHSLPEPFYVLATQNPMEMEGTYPLPEAQLDRFMFKIKVPFPDLDSLVEISRRTTGFKEPELKTLLHGPELMKLQRDLAELPVADPVARYASQLILGTHPETPGVLPEIQRFVSYGASPRGLQSLIRGARIWAAVHGATAVSTDDIRAIAHVALRHRIILNFEGEAQQIKVDDLITKVLDQVKTPAQMAA</sequence>
<dbReference type="InterPro" id="IPR027417">
    <property type="entry name" value="P-loop_NTPase"/>
</dbReference>
<dbReference type="AlphaFoldDB" id="A0A1T4XIC2"/>
<dbReference type="GO" id="GO:0016887">
    <property type="term" value="F:ATP hydrolysis activity"/>
    <property type="evidence" value="ECO:0007669"/>
    <property type="project" value="InterPro"/>
</dbReference>
<evidence type="ECO:0000259" key="1">
    <source>
        <dbReference type="SMART" id="SM00382"/>
    </source>
</evidence>
<dbReference type="Gene3D" id="3.40.50.300">
    <property type="entry name" value="P-loop containing nucleotide triphosphate hydrolases"/>
    <property type="match status" value="1"/>
</dbReference>
<dbReference type="Pfam" id="PF17863">
    <property type="entry name" value="AAA_lid_2"/>
    <property type="match status" value="1"/>
</dbReference>
<dbReference type="SMART" id="SM00382">
    <property type="entry name" value="AAA"/>
    <property type="match status" value="1"/>
</dbReference>
<dbReference type="PANTHER" id="PTHR42759">
    <property type="entry name" value="MOXR FAMILY PROTEIN"/>
    <property type="match status" value="1"/>
</dbReference>
<dbReference type="PIRSF" id="PIRSF002849">
    <property type="entry name" value="AAA_ATPase_chaperone_MoxR_prd"/>
    <property type="match status" value="1"/>
</dbReference>
<dbReference type="Gene3D" id="1.10.8.80">
    <property type="entry name" value="Magnesium chelatase subunit I, C-Terminal domain"/>
    <property type="match status" value="1"/>
</dbReference>
<evidence type="ECO:0000313" key="2">
    <source>
        <dbReference type="EMBL" id="SKA89284.1"/>
    </source>
</evidence>
<dbReference type="PANTHER" id="PTHR42759:SF1">
    <property type="entry name" value="MAGNESIUM-CHELATASE SUBUNIT CHLD"/>
    <property type="match status" value="1"/>
</dbReference>
<dbReference type="SUPFAM" id="SSF52540">
    <property type="entry name" value="P-loop containing nucleoside triphosphate hydrolases"/>
    <property type="match status" value="1"/>
</dbReference>
<keyword evidence="3" id="KW-1185">Reference proteome</keyword>
<dbReference type="OrthoDB" id="9808397at2"/>
<dbReference type="STRING" id="48467.SAMN02745166_01564"/>
<gene>
    <name evidence="2" type="ORF">SAMN02745166_01564</name>
</gene>
<dbReference type="EMBL" id="FUYE01000004">
    <property type="protein sequence ID" value="SKA89284.1"/>
    <property type="molecule type" value="Genomic_DNA"/>
</dbReference>
<feature type="domain" description="AAA+ ATPase" evidence="1">
    <location>
        <begin position="35"/>
        <end position="179"/>
    </location>
</feature>
<dbReference type="CDD" id="cd00009">
    <property type="entry name" value="AAA"/>
    <property type="match status" value="1"/>
</dbReference>
<name>A0A1T4XIC2_9BACT</name>
<evidence type="ECO:0000313" key="3">
    <source>
        <dbReference type="Proteomes" id="UP000190774"/>
    </source>
</evidence>
<proteinExistence type="predicted"/>
<dbReference type="InterPro" id="IPR003593">
    <property type="entry name" value="AAA+_ATPase"/>
</dbReference>
<dbReference type="Pfam" id="PF07726">
    <property type="entry name" value="AAA_3"/>
    <property type="match status" value="1"/>
</dbReference>
<protein>
    <submittedName>
        <fullName evidence="2">MoxR-like ATPase</fullName>
    </submittedName>
</protein>
<dbReference type="InterPro" id="IPR050764">
    <property type="entry name" value="CbbQ/NirQ/NorQ/GpvN"/>
</dbReference>
<dbReference type="Proteomes" id="UP000190774">
    <property type="component" value="Unassembled WGS sequence"/>
</dbReference>
<organism evidence="2 3">
    <name type="scientific">Prosthecobacter debontii</name>
    <dbReference type="NCBI Taxonomy" id="48467"/>
    <lineage>
        <taxon>Bacteria</taxon>
        <taxon>Pseudomonadati</taxon>
        <taxon>Verrucomicrobiota</taxon>
        <taxon>Verrucomicrobiia</taxon>
        <taxon>Verrucomicrobiales</taxon>
        <taxon>Verrucomicrobiaceae</taxon>
        <taxon>Prosthecobacter</taxon>
    </lineage>
</organism>
<dbReference type="InterPro" id="IPR041628">
    <property type="entry name" value="ChlI/MoxR_AAA_lid"/>
</dbReference>
<accession>A0A1T4XIC2</accession>